<organism evidence="2">
    <name type="scientific">Aphanomyces invadans</name>
    <dbReference type="NCBI Taxonomy" id="157072"/>
    <lineage>
        <taxon>Eukaryota</taxon>
        <taxon>Sar</taxon>
        <taxon>Stramenopiles</taxon>
        <taxon>Oomycota</taxon>
        <taxon>Saprolegniomycetes</taxon>
        <taxon>Saprolegniales</taxon>
        <taxon>Verrucalvaceae</taxon>
        <taxon>Aphanomyces</taxon>
    </lineage>
</organism>
<feature type="region of interest" description="Disordered" evidence="1">
    <location>
        <begin position="1"/>
        <end position="36"/>
    </location>
</feature>
<dbReference type="AlphaFoldDB" id="A0A024U340"/>
<protein>
    <submittedName>
        <fullName evidence="2">Uncharacterized protein</fullName>
    </submittedName>
</protein>
<gene>
    <name evidence="2" type="ORF">H310_07357</name>
</gene>
<evidence type="ECO:0000313" key="2">
    <source>
        <dbReference type="EMBL" id="ETW00831.1"/>
    </source>
</evidence>
<dbReference type="EMBL" id="KI913964">
    <property type="protein sequence ID" value="ETW00831.1"/>
    <property type="molecule type" value="Genomic_DNA"/>
</dbReference>
<name>A0A024U340_9STRA</name>
<reference evidence="2" key="1">
    <citation type="submission" date="2013-12" db="EMBL/GenBank/DDBJ databases">
        <title>The Genome Sequence of Aphanomyces invadans NJM9701.</title>
        <authorList>
            <consortium name="The Broad Institute Genomics Platform"/>
            <person name="Russ C."/>
            <person name="Tyler B."/>
            <person name="van West P."/>
            <person name="Dieguez-Uribeondo J."/>
            <person name="Young S.K."/>
            <person name="Zeng Q."/>
            <person name="Gargeya S."/>
            <person name="Fitzgerald M."/>
            <person name="Abouelleil A."/>
            <person name="Alvarado L."/>
            <person name="Chapman S.B."/>
            <person name="Gainer-Dewar J."/>
            <person name="Goldberg J."/>
            <person name="Griggs A."/>
            <person name="Gujja S."/>
            <person name="Hansen M."/>
            <person name="Howarth C."/>
            <person name="Imamovic A."/>
            <person name="Ireland A."/>
            <person name="Larimer J."/>
            <person name="McCowan C."/>
            <person name="Murphy C."/>
            <person name="Pearson M."/>
            <person name="Poon T.W."/>
            <person name="Priest M."/>
            <person name="Roberts A."/>
            <person name="Saif S."/>
            <person name="Shea T."/>
            <person name="Sykes S."/>
            <person name="Wortman J."/>
            <person name="Nusbaum C."/>
            <person name="Birren B."/>
        </authorList>
    </citation>
    <scope>NUCLEOTIDE SEQUENCE [LARGE SCALE GENOMIC DNA]</scope>
    <source>
        <strain evidence="2">NJM9701</strain>
    </source>
</reference>
<dbReference type="GeneID" id="20084407"/>
<proteinExistence type="predicted"/>
<dbReference type="VEuPathDB" id="FungiDB:H310_07357"/>
<sequence length="128" mass="13755">MAPASLDSMPNEAASNTSPVRAVSRLSPGSAPRARTRSPFLWSASWWCCICHDRRAPWPMALECTDRVVNAAMFLDAAMPTLMLPSDLAVMAKDRAAKSEALSDIAALTTTSRMNPAPVVIPTRPVAM</sequence>
<dbReference type="RefSeq" id="XP_008870966.1">
    <property type="nucleotide sequence ID" value="XM_008872744.1"/>
</dbReference>
<evidence type="ECO:0000256" key="1">
    <source>
        <dbReference type="SAM" id="MobiDB-lite"/>
    </source>
</evidence>
<accession>A0A024U340</accession>